<keyword evidence="1" id="KW-0472">Membrane</keyword>
<proteinExistence type="predicted"/>
<evidence type="ECO:0000313" key="3">
    <source>
        <dbReference type="WBParaSite" id="Hba_13638"/>
    </source>
</evidence>
<evidence type="ECO:0000256" key="1">
    <source>
        <dbReference type="SAM" id="Phobius"/>
    </source>
</evidence>
<reference evidence="3" key="1">
    <citation type="submission" date="2016-11" db="UniProtKB">
        <authorList>
            <consortium name="WormBaseParasite"/>
        </authorList>
    </citation>
    <scope>IDENTIFICATION</scope>
</reference>
<keyword evidence="1" id="KW-0812">Transmembrane</keyword>
<feature type="transmembrane region" description="Helical" evidence="1">
    <location>
        <begin position="24"/>
        <end position="44"/>
    </location>
</feature>
<sequence length="57" mass="6389">MSTIMGAIQCHLKDLKLGQPWKNYAAIVFLTEILYVSSNVILDFQLSMSHGGNKSFK</sequence>
<dbReference type="AlphaFoldDB" id="A0A1I7X825"/>
<evidence type="ECO:0000313" key="2">
    <source>
        <dbReference type="Proteomes" id="UP000095283"/>
    </source>
</evidence>
<dbReference type="WBParaSite" id="Hba_13638">
    <property type="protein sequence ID" value="Hba_13638"/>
    <property type="gene ID" value="Hba_13638"/>
</dbReference>
<protein>
    <submittedName>
        <fullName evidence="3">Transmembrane protein</fullName>
    </submittedName>
</protein>
<dbReference type="Proteomes" id="UP000095283">
    <property type="component" value="Unplaced"/>
</dbReference>
<accession>A0A1I7X825</accession>
<keyword evidence="2" id="KW-1185">Reference proteome</keyword>
<name>A0A1I7X825_HETBA</name>
<organism evidence="2 3">
    <name type="scientific">Heterorhabditis bacteriophora</name>
    <name type="common">Entomopathogenic nematode worm</name>
    <dbReference type="NCBI Taxonomy" id="37862"/>
    <lineage>
        <taxon>Eukaryota</taxon>
        <taxon>Metazoa</taxon>
        <taxon>Ecdysozoa</taxon>
        <taxon>Nematoda</taxon>
        <taxon>Chromadorea</taxon>
        <taxon>Rhabditida</taxon>
        <taxon>Rhabditina</taxon>
        <taxon>Rhabditomorpha</taxon>
        <taxon>Strongyloidea</taxon>
        <taxon>Heterorhabditidae</taxon>
        <taxon>Heterorhabditis</taxon>
    </lineage>
</organism>
<keyword evidence="1" id="KW-1133">Transmembrane helix</keyword>